<name>A0ABV2TVX7_9FLAO</name>
<keyword evidence="2" id="KW-1185">Reference proteome</keyword>
<protein>
    <submittedName>
        <fullName evidence="1">Uncharacterized protein</fullName>
    </submittedName>
</protein>
<proteinExistence type="predicted"/>
<reference evidence="1 2" key="1">
    <citation type="submission" date="2024-07" db="EMBL/GenBank/DDBJ databases">
        <title>The genome sequence of type strain Sediminicola luteus GDMCC 1.2596T.</title>
        <authorList>
            <person name="Liu Y."/>
        </authorList>
    </citation>
    <scope>NUCLEOTIDE SEQUENCE [LARGE SCALE GENOMIC DNA]</scope>
    <source>
        <strain evidence="1 2">GDMCC 1.2596</strain>
    </source>
</reference>
<dbReference type="RefSeq" id="WP_354618239.1">
    <property type="nucleotide sequence ID" value="NZ_JBEWYP010000003.1"/>
</dbReference>
<dbReference type="EMBL" id="JBEWYP010000003">
    <property type="protein sequence ID" value="MET7029426.1"/>
    <property type="molecule type" value="Genomic_DNA"/>
</dbReference>
<gene>
    <name evidence="1" type="ORF">ABXZ32_08460</name>
</gene>
<sequence>MSLPVNLEFFNLSLKENEPNPDWSAGLKSMWWDVKGNWEASHDIAQDMTSLDGSWIHAYLHRKEGDRFNADYWYRKANRSFPKVSLEDEQKELVAYFIGK</sequence>
<organism evidence="1 2">
    <name type="scientific">Sediminicola luteus</name>
    <dbReference type="NCBI Taxonomy" id="319238"/>
    <lineage>
        <taxon>Bacteria</taxon>
        <taxon>Pseudomonadati</taxon>
        <taxon>Bacteroidota</taxon>
        <taxon>Flavobacteriia</taxon>
        <taxon>Flavobacteriales</taxon>
        <taxon>Flavobacteriaceae</taxon>
        <taxon>Sediminicola</taxon>
    </lineage>
</organism>
<evidence type="ECO:0000313" key="2">
    <source>
        <dbReference type="Proteomes" id="UP001549773"/>
    </source>
</evidence>
<evidence type="ECO:0000313" key="1">
    <source>
        <dbReference type="EMBL" id="MET7029426.1"/>
    </source>
</evidence>
<accession>A0ABV2TVX7</accession>
<comment type="caution">
    <text evidence="1">The sequence shown here is derived from an EMBL/GenBank/DDBJ whole genome shotgun (WGS) entry which is preliminary data.</text>
</comment>
<dbReference type="Proteomes" id="UP001549773">
    <property type="component" value="Unassembled WGS sequence"/>
</dbReference>